<sequence length="228" mass="26107">MAAKVILSFKLLSKKCYNMFDIPNFLTNNFAKHEITCQLANLSRQEQELFSQLVVQKYVNLDTNYSIGCFDNENNLVGCCLNSPYDPKVSMWNVAGTNNNVAKVLSFFNDGFAKLSNTIPEENSVFDIGYLAIREDYKGKGIAKLLISLSENVAFRSNFEFCIGLATAEATRNIFKKRDYKLLGQQFHKDCRNSEGVQMFKEAKCVDFGSTFIKRRCYWKNKCHKIIL</sequence>
<dbReference type="PANTHER" id="PTHR20905">
    <property type="entry name" value="N-ACETYLTRANSFERASE-RELATED"/>
    <property type="match status" value="1"/>
</dbReference>
<dbReference type="PANTHER" id="PTHR20905:SF1">
    <property type="entry name" value="AT07410P-RELATED"/>
    <property type="match status" value="1"/>
</dbReference>
<dbReference type="GO" id="GO:0008080">
    <property type="term" value="F:N-acetyltransferase activity"/>
    <property type="evidence" value="ECO:0007669"/>
    <property type="project" value="TreeGrafter"/>
</dbReference>
<reference evidence="3" key="1">
    <citation type="submission" date="2022-11" db="UniProtKB">
        <authorList>
            <consortium name="WormBaseParasite"/>
        </authorList>
    </citation>
    <scope>IDENTIFICATION</scope>
</reference>
<dbReference type="Pfam" id="PF00583">
    <property type="entry name" value="Acetyltransf_1"/>
    <property type="match status" value="1"/>
</dbReference>
<keyword evidence="2" id="KW-1185">Reference proteome</keyword>
<protein>
    <submittedName>
        <fullName evidence="3">N-acetyltransferase domain-containing protein</fullName>
    </submittedName>
</protein>
<evidence type="ECO:0000259" key="1">
    <source>
        <dbReference type="Pfam" id="PF00583"/>
    </source>
</evidence>
<evidence type="ECO:0000313" key="3">
    <source>
        <dbReference type="WBParaSite" id="nRc.2.0.1.t22639-RA"/>
    </source>
</evidence>
<proteinExistence type="predicted"/>
<feature type="domain" description="N-acetyltransferase" evidence="1">
    <location>
        <begin position="62"/>
        <end position="169"/>
    </location>
</feature>
<dbReference type="Gene3D" id="3.40.630.30">
    <property type="match status" value="1"/>
</dbReference>
<dbReference type="WBParaSite" id="nRc.2.0.1.t22639-RA">
    <property type="protein sequence ID" value="nRc.2.0.1.t22639-RA"/>
    <property type="gene ID" value="nRc.2.0.1.g22639"/>
</dbReference>
<organism evidence="2 3">
    <name type="scientific">Romanomermis culicivorax</name>
    <name type="common">Nematode worm</name>
    <dbReference type="NCBI Taxonomy" id="13658"/>
    <lineage>
        <taxon>Eukaryota</taxon>
        <taxon>Metazoa</taxon>
        <taxon>Ecdysozoa</taxon>
        <taxon>Nematoda</taxon>
        <taxon>Enoplea</taxon>
        <taxon>Dorylaimia</taxon>
        <taxon>Mermithida</taxon>
        <taxon>Mermithoidea</taxon>
        <taxon>Mermithidae</taxon>
        <taxon>Romanomermis</taxon>
    </lineage>
</organism>
<dbReference type="AlphaFoldDB" id="A0A915J842"/>
<dbReference type="InterPro" id="IPR000182">
    <property type="entry name" value="GNAT_dom"/>
</dbReference>
<name>A0A915J842_ROMCU</name>
<dbReference type="SUPFAM" id="SSF55729">
    <property type="entry name" value="Acyl-CoA N-acyltransferases (Nat)"/>
    <property type="match status" value="1"/>
</dbReference>
<evidence type="ECO:0000313" key="2">
    <source>
        <dbReference type="Proteomes" id="UP000887565"/>
    </source>
</evidence>
<dbReference type="InterPro" id="IPR016181">
    <property type="entry name" value="Acyl_CoA_acyltransferase"/>
</dbReference>
<dbReference type="Proteomes" id="UP000887565">
    <property type="component" value="Unplaced"/>
</dbReference>
<accession>A0A915J842</accession>
<dbReference type="CDD" id="cd04301">
    <property type="entry name" value="NAT_SF"/>
    <property type="match status" value="1"/>
</dbReference>